<dbReference type="Pfam" id="PF03551">
    <property type="entry name" value="PadR"/>
    <property type="match status" value="1"/>
</dbReference>
<dbReference type="RefSeq" id="WP_407882701.1">
    <property type="nucleotide sequence ID" value="NZ_BQXO01000002.1"/>
</dbReference>
<keyword evidence="4" id="KW-1185">Reference proteome</keyword>
<gene>
    <name evidence="3" type="primary">padR</name>
    <name evidence="3" type="ORF">JCM31185_07360</name>
</gene>
<reference evidence="3 4" key="1">
    <citation type="submission" date="2022-03" db="EMBL/GenBank/DDBJ databases">
        <title>Draft genome sequence of Furfurilactobacillus curtus JCM 31185.</title>
        <authorList>
            <person name="Suzuki S."/>
            <person name="Endo A."/>
            <person name="Kajikawa A."/>
        </authorList>
    </citation>
    <scope>NUCLEOTIDE SEQUENCE [LARGE SCALE GENOMIC DNA]</scope>
    <source>
        <strain evidence="3 4">JCM 31185</strain>
    </source>
</reference>
<sequence>MKSRQIVLGMLNRHPMTGYDITQLFKTSFAFFFDSSAGMVYPVLRGLEKEDKVTKAVIEQTGKPDKKVFSITQTGRAEFQAYLTSPVEPDIRKSDFLARLMFGDNLTDSQLVKLVEQEIKREKVENQQLQDRLAEYLPSNYELSTGEQFAYEYGLHANQAKIDFCTDWLARHTDK</sequence>
<feature type="domain" description="Transcription regulator PadR C-terminal" evidence="2">
    <location>
        <begin position="93"/>
        <end position="171"/>
    </location>
</feature>
<dbReference type="Gene3D" id="1.10.10.10">
    <property type="entry name" value="Winged helix-like DNA-binding domain superfamily/Winged helix DNA-binding domain"/>
    <property type="match status" value="1"/>
</dbReference>
<protein>
    <submittedName>
        <fullName evidence="3">PadR family transcriptional regulator</fullName>
    </submittedName>
</protein>
<name>A0ABQ5JLT0_9LACO</name>
<dbReference type="PANTHER" id="PTHR43252:SF6">
    <property type="entry name" value="NEGATIVE TRANSCRIPTION REGULATOR PADR"/>
    <property type="match status" value="1"/>
</dbReference>
<evidence type="ECO:0000259" key="2">
    <source>
        <dbReference type="Pfam" id="PF10400"/>
    </source>
</evidence>
<organism evidence="3 4">
    <name type="scientific">Furfurilactobacillus curtus</name>
    <dbReference type="NCBI Taxonomy" id="1746200"/>
    <lineage>
        <taxon>Bacteria</taxon>
        <taxon>Bacillati</taxon>
        <taxon>Bacillota</taxon>
        <taxon>Bacilli</taxon>
        <taxon>Lactobacillales</taxon>
        <taxon>Lactobacillaceae</taxon>
        <taxon>Furfurilactobacillus</taxon>
    </lineage>
</organism>
<feature type="domain" description="Transcription regulator PadR N-terminal" evidence="1">
    <location>
        <begin position="7"/>
        <end position="80"/>
    </location>
</feature>
<dbReference type="Gene3D" id="6.10.140.1570">
    <property type="match status" value="1"/>
</dbReference>
<dbReference type="InterPro" id="IPR036390">
    <property type="entry name" value="WH_DNA-bd_sf"/>
</dbReference>
<dbReference type="InterPro" id="IPR005149">
    <property type="entry name" value="Tscrpt_reg_PadR_N"/>
</dbReference>
<dbReference type="InterPro" id="IPR018309">
    <property type="entry name" value="Tscrpt_reg_PadR_C"/>
</dbReference>
<proteinExistence type="predicted"/>
<dbReference type="PANTHER" id="PTHR43252">
    <property type="entry name" value="TRANSCRIPTIONAL REGULATOR YQJI"/>
    <property type="match status" value="1"/>
</dbReference>
<accession>A0ABQ5JLT0</accession>
<evidence type="ECO:0000259" key="1">
    <source>
        <dbReference type="Pfam" id="PF03551"/>
    </source>
</evidence>
<evidence type="ECO:0000313" key="4">
    <source>
        <dbReference type="Proteomes" id="UP001628078"/>
    </source>
</evidence>
<dbReference type="Pfam" id="PF10400">
    <property type="entry name" value="Vir_act_alpha_C"/>
    <property type="match status" value="1"/>
</dbReference>
<comment type="caution">
    <text evidence="3">The sequence shown here is derived from an EMBL/GenBank/DDBJ whole genome shotgun (WGS) entry which is preliminary data.</text>
</comment>
<dbReference type="SUPFAM" id="SSF46785">
    <property type="entry name" value="Winged helix' DNA-binding domain"/>
    <property type="match status" value="1"/>
</dbReference>
<dbReference type="InterPro" id="IPR036388">
    <property type="entry name" value="WH-like_DNA-bd_sf"/>
</dbReference>
<evidence type="ECO:0000313" key="3">
    <source>
        <dbReference type="EMBL" id="GKT05447.1"/>
    </source>
</evidence>
<dbReference type="EMBL" id="BQXO01000002">
    <property type="protein sequence ID" value="GKT05447.1"/>
    <property type="molecule type" value="Genomic_DNA"/>
</dbReference>
<dbReference type="Proteomes" id="UP001628078">
    <property type="component" value="Unassembled WGS sequence"/>
</dbReference>